<dbReference type="InterPro" id="IPR050164">
    <property type="entry name" value="Peptidase_C19"/>
</dbReference>
<evidence type="ECO:0000313" key="12">
    <source>
        <dbReference type="EMBL" id="RPB26953.1"/>
    </source>
</evidence>
<protein>
    <recommendedName>
        <fullName evidence="4">ubiquitinyl hydrolase 1</fullName>
        <ecNumber evidence="4">3.4.19.12</ecNumber>
    </recommendedName>
</protein>
<evidence type="ECO:0000259" key="11">
    <source>
        <dbReference type="PROSITE" id="PS50235"/>
    </source>
</evidence>
<keyword evidence="5" id="KW-0645">Protease</keyword>
<accession>A0A3N4LVM4</accession>
<dbReference type="InterPro" id="IPR029346">
    <property type="entry name" value="USP_C"/>
</dbReference>
<evidence type="ECO:0000256" key="5">
    <source>
        <dbReference type="ARBA" id="ARBA00022670"/>
    </source>
</evidence>
<dbReference type="Pfam" id="PF00443">
    <property type="entry name" value="UCH"/>
    <property type="match status" value="1"/>
</dbReference>
<keyword evidence="6" id="KW-0833">Ubl conjugation pathway</keyword>
<dbReference type="InterPro" id="IPR028889">
    <property type="entry name" value="USP"/>
</dbReference>
<dbReference type="Pfam" id="PF14533">
    <property type="entry name" value="USP7_C2"/>
    <property type="match status" value="1"/>
</dbReference>
<dbReference type="GO" id="GO:0006508">
    <property type="term" value="P:proteolysis"/>
    <property type="evidence" value="ECO:0007669"/>
    <property type="project" value="UniProtKB-KW"/>
</dbReference>
<evidence type="ECO:0000256" key="3">
    <source>
        <dbReference type="ARBA" id="ARBA00009085"/>
    </source>
</evidence>
<dbReference type="FunFam" id="2.60.210.10:FF:000011">
    <property type="entry name" value="Ubiquitin carboxyl-terminal hydrolase 7"/>
    <property type="match status" value="1"/>
</dbReference>
<dbReference type="Gene3D" id="2.60.210.10">
    <property type="entry name" value="Apoptosis, Tumor Necrosis Factor Receptor Associated Protein 2, Chain A"/>
    <property type="match status" value="1"/>
</dbReference>
<evidence type="ECO:0000256" key="9">
    <source>
        <dbReference type="ARBA" id="ARBA00023242"/>
    </source>
</evidence>
<dbReference type="FunCoup" id="A0A3N4LVM4">
    <property type="interactions" value="1405"/>
</dbReference>
<comment type="catalytic activity">
    <reaction evidence="1">
        <text>Thiol-dependent hydrolysis of ester, thioester, amide, peptide and isopeptide bonds formed by the C-terminal Gly of ubiquitin (a 76-residue protein attached to proteins as an intracellular targeting signal).</text>
        <dbReference type="EC" id="3.4.19.12"/>
    </reaction>
</comment>
<dbReference type="PROSITE" id="PS50144">
    <property type="entry name" value="MATH"/>
    <property type="match status" value="1"/>
</dbReference>
<dbReference type="Gene3D" id="3.90.70.10">
    <property type="entry name" value="Cysteine proteinases"/>
    <property type="match status" value="1"/>
</dbReference>
<dbReference type="InterPro" id="IPR002083">
    <property type="entry name" value="MATH/TRAF_dom"/>
</dbReference>
<evidence type="ECO:0000259" key="10">
    <source>
        <dbReference type="PROSITE" id="PS50144"/>
    </source>
</evidence>
<dbReference type="Pfam" id="PF22486">
    <property type="entry name" value="MATH_2"/>
    <property type="match status" value="1"/>
</dbReference>
<dbReference type="GO" id="GO:0005829">
    <property type="term" value="C:cytosol"/>
    <property type="evidence" value="ECO:0007669"/>
    <property type="project" value="TreeGrafter"/>
</dbReference>
<evidence type="ECO:0000256" key="8">
    <source>
        <dbReference type="ARBA" id="ARBA00022807"/>
    </source>
</evidence>
<dbReference type="Gene3D" id="3.10.20.90">
    <property type="entry name" value="Phosphatidylinositol 3-kinase Catalytic Subunit, Chain A, domain 1"/>
    <property type="match status" value="2"/>
</dbReference>
<dbReference type="PANTHER" id="PTHR24006">
    <property type="entry name" value="UBIQUITIN CARBOXYL-TERMINAL HYDROLASE"/>
    <property type="match status" value="1"/>
</dbReference>
<feature type="domain" description="MATH" evidence="10">
    <location>
        <begin position="66"/>
        <end position="196"/>
    </location>
</feature>
<keyword evidence="9" id="KW-0539">Nucleus</keyword>
<keyword evidence="8" id="KW-0788">Thiol protease</keyword>
<dbReference type="PROSITE" id="PS00972">
    <property type="entry name" value="USP_1"/>
    <property type="match status" value="1"/>
</dbReference>
<dbReference type="InterPro" id="IPR038765">
    <property type="entry name" value="Papain-like_cys_pep_sf"/>
</dbReference>
<dbReference type="InterPro" id="IPR001394">
    <property type="entry name" value="Peptidase_C19_UCH"/>
</dbReference>
<evidence type="ECO:0000256" key="6">
    <source>
        <dbReference type="ARBA" id="ARBA00022786"/>
    </source>
</evidence>
<evidence type="ECO:0000256" key="7">
    <source>
        <dbReference type="ARBA" id="ARBA00022801"/>
    </source>
</evidence>
<comment type="similarity">
    <text evidence="3">Belongs to the peptidase C19 family.</text>
</comment>
<dbReference type="OrthoDB" id="289038at2759"/>
<dbReference type="GO" id="GO:0016579">
    <property type="term" value="P:protein deubiquitination"/>
    <property type="evidence" value="ECO:0007669"/>
    <property type="project" value="InterPro"/>
</dbReference>
<dbReference type="SMART" id="SM00061">
    <property type="entry name" value="MATH"/>
    <property type="match status" value="1"/>
</dbReference>
<comment type="subcellular location">
    <subcellularLocation>
        <location evidence="2">Nucleus</location>
    </subcellularLocation>
</comment>
<gene>
    <name evidence="12" type="ORF">L211DRAFT_834620</name>
</gene>
<dbReference type="STRING" id="1051890.A0A3N4LVM4"/>
<keyword evidence="7" id="KW-0378">Hydrolase</keyword>
<keyword evidence="13" id="KW-1185">Reference proteome</keyword>
<name>A0A3N4LVM4_9PEZI</name>
<dbReference type="InterPro" id="IPR018200">
    <property type="entry name" value="USP_CS"/>
</dbReference>
<dbReference type="CDD" id="cd02659">
    <property type="entry name" value="peptidase_C19C"/>
    <property type="match status" value="1"/>
</dbReference>
<sequence>MDLNDQNMLVEELETPDEKQDIAIINPQPMEEDQAEEKVQISADNFEEMSKHVLQEPYLDLEIIDETHFTWEIEGWRSMERKVHSPVFECGGYPWRILFFPYGNGYQCASLYLEHGFDETNKPPEGWYSCVQFGLVLWNPREPTHHNAHMATHRFTMEEGDWGFTRFAELQRIFHKDDEHERPMVEDDSASITAYLRVYKDPTGVLWHNFINYDSKKETGFVGLKNQGATCYLNSLLQSLYFTNEFRRAVYKIPTEAEQPTNSALALQRLFYQLQTSNEAVGTHELTRSFGWETRHIFEQQDVQELNRKLMESLEEKMKGTEAENSLAKMFVGKTKTYVECINVDYTSSRVEDFWDIQLNVRNFKNLDESFKDYIAVETLDGENKYFAEGHDLQDARKGVIFESFPEILHLHLKRFEYDINRDCMMKVNDHYEFPLEFDAAPYLSDDADKSESYKYSLHGVLVHSGDFNAGHYYAFLKPDKSGFFYKFDDDRVTRATIREVLDENFGGEYPNGVPRTAPRAPALKRSMSAYMLVYLRESRLDSILPHIGEEDAPQHLKERFERERIEKENKRREKEEQHLYLHVQVIENAHFKAHEGFDLAAWDDTDGEPAASPRIYKVLKANPFRDLVKQVATDLGEPEDRVRLWSMVNRQNKTVRPDQPIADLEMSIDDAYNKHGSKGQFFRLWAEVAPQTEGLPPNWSSAPLSQGTHIVIFLKLFDPETQTLRGINHVYMKKNDKVADLAPLILTEMNWTPSTSLKLFEEIKPSMIEPMKPKQTFSQAEIQDGDIICFQRTLTEKETNYLLSSDPPRFIDAKEFYENMTNRVLVKFLPKVEGKTFDLQLNKKMTYDQIAQRVGQFLDVPSTHLRFTTMNPHTGAPRQAIKRTANQLLSQILQPSYHNYISTTGLFYEVLDLPLSELETKKFLKVTWLPDGINTSETYDLLVPKNGQIQDLKEVLQKKLELDDEAMKSVRIFEAHTGRLLKVLTNDYGVLGIADYVDIFAEKIPEDELNMEDGDRFVHAFHFHKEPVKVHTRGIPFRFVVKNGEIFKQTKERLQKRTGIKGKPFEKIKFAIVKKASFSKPIYLEDEDILSDSITEEGDSIGLDHVDKSKGNIWRNEGGVFIK</sequence>
<dbReference type="EMBL" id="ML121532">
    <property type="protein sequence ID" value="RPB26953.1"/>
    <property type="molecule type" value="Genomic_DNA"/>
</dbReference>
<dbReference type="GO" id="GO:0004175">
    <property type="term" value="F:endopeptidase activity"/>
    <property type="evidence" value="ECO:0007669"/>
    <property type="project" value="UniProtKB-ARBA"/>
</dbReference>
<dbReference type="PROSITE" id="PS00973">
    <property type="entry name" value="USP_2"/>
    <property type="match status" value="1"/>
</dbReference>
<dbReference type="Proteomes" id="UP000267821">
    <property type="component" value="Unassembled WGS sequence"/>
</dbReference>
<evidence type="ECO:0000313" key="13">
    <source>
        <dbReference type="Proteomes" id="UP000267821"/>
    </source>
</evidence>
<dbReference type="GO" id="GO:0031647">
    <property type="term" value="P:regulation of protein stability"/>
    <property type="evidence" value="ECO:0007669"/>
    <property type="project" value="TreeGrafter"/>
</dbReference>
<dbReference type="AlphaFoldDB" id="A0A3N4LVM4"/>
<dbReference type="FunFam" id="3.90.70.10:FF:000005">
    <property type="entry name" value="Ubiquitin carboxyl-terminal hydrolase 7"/>
    <property type="match status" value="1"/>
</dbReference>
<dbReference type="PANTHER" id="PTHR24006:SF644">
    <property type="entry name" value="UBIQUITIN CARBOXYL-TERMINAL HYDROLASE 7"/>
    <property type="match status" value="1"/>
</dbReference>
<feature type="domain" description="USP" evidence="11">
    <location>
        <begin position="222"/>
        <end position="538"/>
    </location>
</feature>
<dbReference type="GO" id="GO:0004843">
    <property type="term" value="F:cysteine-type deubiquitinase activity"/>
    <property type="evidence" value="ECO:0007669"/>
    <property type="project" value="UniProtKB-EC"/>
</dbReference>
<dbReference type="GO" id="GO:0140492">
    <property type="term" value="F:metal-dependent deubiquitinase activity"/>
    <property type="evidence" value="ECO:0007669"/>
    <property type="project" value="UniProtKB-ARBA"/>
</dbReference>
<dbReference type="Pfam" id="PF12436">
    <property type="entry name" value="USP7_ICP0_bdg"/>
    <property type="match status" value="1"/>
</dbReference>
<dbReference type="InterPro" id="IPR008974">
    <property type="entry name" value="TRAF-like"/>
</dbReference>
<dbReference type="SUPFAM" id="SSF49599">
    <property type="entry name" value="TRAF domain-like"/>
    <property type="match status" value="1"/>
</dbReference>
<reference evidence="12 13" key="1">
    <citation type="journal article" date="2018" name="Nat. Ecol. Evol.">
        <title>Pezizomycetes genomes reveal the molecular basis of ectomycorrhizal truffle lifestyle.</title>
        <authorList>
            <person name="Murat C."/>
            <person name="Payen T."/>
            <person name="Noel B."/>
            <person name="Kuo A."/>
            <person name="Morin E."/>
            <person name="Chen J."/>
            <person name="Kohler A."/>
            <person name="Krizsan K."/>
            <person name="Balestrini R."/>
            <person name="Da Silva C."/>
            <person name="Montanini B."/>
            <person name="Hainaut M."/>
            <person name="Levati E."/>
            <person name="Barry K.W."/>
            <person name="Belfiori B."/>
            <person name="Cichocki N."/>
            <person name="Clum A."/>
            <person name="Dockter R.B."/>
            <person name="Fauchery L."/>
            <person name="Guy J."/>
            <person name="Iotti M."/>
            <person name="Le Tacon F."/>
            <person name="Lindquist E.A."/>
            <person name="Lipzen A."/>
            <person name="Malagnac F."/>
            <person name="Mello A."/>
            <person name="Molinier V."/>
            <person name="Miyauchi S."/>
            <person name="Poulain J."/>
            <person name="Riccioni C."/>
            <person name="Rubini A."/>
            <person name="Sitrit Y."/>
            <person name="Splivallo R."/>
            <person name="Traeger S."/>
            <person name="Wang M."/>
            <person name="Zifcakova L."/>
            <person name="Wipf D."/>
            <person name="Zambonelli A."/>
            <person name="Paolocci F."/>
            <person name="Nowrousian M."/>
            <person name="Ottonello S."/>
            <person name="Baldrian P."/>
            <person name="Spatafora J.W."/>
            <person name="Henrissat B."/>
            <person name="Nagy L.G."/>
            <person name="Aury J.M."/>
            <person name="Wincker P."/>
            <person name="Grigoriev I.V."/>
            <person name="Bonfante P."/>
            <person name="Martin F.M."/>
        </authorList>
    </citation>
    <scope>NUCLEOTIDE SEQUENCE [LARGE SCALE GENOMIC DNA]</scope>
    <source>
        <strain evidence="12 13">ATCC MYA-4762</strain>
    </source>
</reference>
<evidence type="ECO:0000256" key="2">
    <source>
        <dbReference type="ARBA" id="ARBA00004123"/>
    </source>
</evidence>
<dbReference type="PROSITE" id="PS50235">
    <property type="entry name" value="USP_3"/>
    <property type="match status" value="1"/>
</dbReference>
<dbReference type="GO" id="GO:0005634">
    <property type="term" value="C:nucleus"/>
    <property type="evidence" value="ECO:0007669"/>
    <property type="project" value="UniProtKB-SubCell"/>
</dbReference>
<dbReference type="SUPFAM" id="SSF54001">
    <property type="entry name" value="Cysteine proteinases"/>
    <property type="match status" value="1"/>
</dbReference>
<dbReference type="EC" id="3.4.19.12" evidence="4"/>
<evidence type="ECO:0000256" key="1">
    <source>
        <dbReference type="ARBA" id="ARBA00000707"/>
    </source>
</evidence>
<evidence type="ECO:0000256" key="4">
    <source>
        <dbReference type="ARBA" id="ARBA00012759"/>
    </source>
</evidence>
<proteinExistence type="inferred from homology"/>
<organism evidence="12 13">
    <name type="scientific">Terfezia boudieri ATCC MYA-4762</name>
    <dbReference type="NCBI Taxonomy" id="1051890"/>
    <lineage>
        <taxon>Eukaryota</taxon>
        <taxon>Fungi</taxon>
        <taxon>Dikarya</taxon>
        <taxon>Ascomycota</taxon>
        <taxon>Pezizomycotina</taxon>
        <taxon>Pezizomycetes</taxon>
        <taxon>Pezizales</taxon>
        <taxon>Pezizaceae</taxon>
        <taxon>Terfezia</taxon>
    </lineage>
</organism>
<dbReference type="InParanoid" id="A0A3N4LVM4"/>
<dbReference type="InterPro" id="IPR024729">
    <property type="entry name" value="USP7_ICP0-binding_dom"/>
</dbReference>